<dbReference type="GO" id="GO:0005874">
    <property type="term" value="C:microtubule"/>
    <property type="evidence" value="ECO:0007669"/>
    <property type="project" value="UniProtKB-KW"/>
</dbReference>
<comment type="similarity">
    <text evidence="2">Belongs to the TUBGCP family.</text>
</comment>
<dbReference type="GO" id="GO:0051321">
    <property type="term" value="P:meiotic cell cycle"/>
    <property type="evidence" value="ECO:0000318"/>
    <property type="project" value="GO_Central"/>
</dbReference>
<dbReference type="STRING" id="29655.A0A0K9PET3"/>
<dbReference type="GO" id="GO:0000278">
    <property type="term" value="P:mitotic cell cycle"/>
    <property type="evidence" value="ECO:0000318"/>
    <property type="project" value="GO_Central"/>
</dbReference>
<accession>A0A0K9PET3</accession>
<dbReference type="InterPro" id="IPR040457">
    <property type="entry name" value="GCP_C"/>
</dbReference>
<dbReference type="PANTHER" id="PTHR19302:SF14">
    <property type="entry name" value="GAMMA-TUBULIN COMPLEX COMPONENT 3"/>
    <property type="match status" value="1"/>
</dbReference>
<comment type="caution">
    <text evidence="8">The sequence shown here is derived from an EMBL/GenBank/DDBJ whole genome shotgun (WGS) entry which is preliminary data.</text>
</comment>
<dbReference type="InterPro" id="IPR007259">
    <property type="entry name" value="GCP"/>
</dbReference>
<gene>
    <name evidence="8" type="ORF">ZOSMA_28G01070</name>
</gene>
<dbReference type="OMA" id="MRMMSVC"/>
<proteinExistence type="inferred from homology"/>
<dbReference type="Proteomes" id="UP000036987">
    <property type="component" value="Unassembled WGS sequence"/>
</dbReference>
<dbReference type="GO" id="GO:0031122">
    <property type="term" value="P:cytoplasmic microtubule organization"/>
    <property type="evidence" value="ECO:0000318"/>
    <property type="project" value="GO_Central"/>
</dbReference>
<dbReference type="Pfam" id="PF04130">
    <property type="entry name" value="GCP_C_terminal"/>
    <property type="match status" value="1"/>
</dbReference>
<dbReference type="InterPro" id="IPR041470">
    <property type="entry name" value="GCP_N"/>
</dbReference>
<dbReference type="PANTHER" id="PTHR19302">
    <property type="entry name" value="GAMMA TUBULIN COMPLEX PROTEIN"/>
    <property type="match status" value="1"/>
</dbReference>
<dbReference type="Pfam" id="PF17681">
    <property type="entry name" value="GCP_N_terminal"/>
    <property type="match status" value="1"/>
</dbReference>
<keyword evidence="4" id="KW-0493">Microtubule</keyword>
<dbReference type="GO" id="GO:0000930">
    <property type="term" value="C:gamma-tubulin complex"/>
    <property type="evidence" value="ECO:0000318"/>
    <property type="project" value="GO_Central"/>
</dbReference>
<reference evidence="9" key="1">
    <citation type="journal article" date="2016" name="Nature">
        <title>The genome of the seagrass Zostera marina reveals angiosperm adaptation to the sea.</title>
        <authorList>
            <person name="Olsen J.L."/>
            <person name="Rouze P."/>
            <person name="Verhelst B."/>
            <person name="Lin Y.-C."/>
            <person name="Bayer T."/>
            <person name="Collen J."/>
            <person name="Dattolo E."/>
            <person name="De Paoli E."/>
            <person name="Dittami S."/>
            <person name="Maumus F."/>
            <person name="Michel G."/>
            <person name="Kersting A."/>
            <person name="Lauritano C."/>
            <person name="Lohaus R."/>
            <person name="Toepel M."/>
            <person name="Tonon T."/>
            <person name="Vanneste K."/>
            <person name="Amirebrahimi M."/>
            <person name="Brakel J."/>
            <person name="Bostroem C."/>
            <person name="Chovatia M."/>
            <person name="Grimwood J."/>
            <person name="Jenkins J.W."/>
            <person name="Jueterbock A."/>
            <person name="Mraz A."/>
            <person name="Stam W.T."/>
            <person name="Tice H."/>
            <person name="Bornberg-Bauer E."/>
            <person name="Green P.J."/>
            <person name="Pearson G.A."/>
            <person name="Procaccini G."/>
            <person name="Duarte C.M."/>
            <person name="Schmutz J."/>
            <person name="Reusch T.B.H."/>
            <person name="Van de Peer Y."/>
        </authorList>
    </citation>
    <scope>NUCLEOTIDE SEQUENCE [LARGE SCALE GENOMIC DNA]</scope>
    <source>
        <strain evidence="9">cv. Finnish</strain>
    </source>
</reference>
<name>A0A0K9PET3_ZOSMR</name>
<protein>
    <submittedName>
        <fullName evidence="8">Putative Gamma-tubulin complex component</fullName>
    </submittedName>
</protein>
<feature type="domain" description="Gamma tubulin complex component C-terminal" evidence="6">
    <location>
        <begin position="509"/>
        <end position="840"/>
    </location>
</feature>
<evidence type="ECO:0000256" key="4">
    <source>
        <dbReference type="ARBA" id="ARBA00022701"/>
    </source>
</evidence>
<dbReference type="InterPro" id="IPR042241">
    <property type="entry name" value="GCP_C_sf"/>
</dbReference>
<keyword evidence="3" id="KW-0963">Cytoplasm</keyword>
<evidence type="ECO:0000256" key="3">
    <source>
        <dbReference type="ARBA" id="ARBA00022490"/>
    </source>
</evidence>
<dbReference type="OrthoDB" id="5860513at2759"/>
<dbReference type="Gene3D" id="1.20.120.1900">
    <property type="entry name" value="Gamma-tubulin complex, C-terminal domain"/>
    <property type="match status" value="1"/>
</dbReference>
<dbReference type="GO" id="GO:0007020">
    <property type="term" value="P:microtubule nucleation"/>
    <property type="evidence" value="ECO:0000318"/>
    <property type="project" value="GO_Central"/>
</dbReference>
<evidence type="ECO:0000256" key="1">
    <source>
        <dbReference type="ARBA" id="ARBA00004245"/>
    </source>
</evidence>
<feature type="domain" description="Gamma tubulin complex component protein N-terminal" evidence="7">
    <location>
        <begin position="197"/>
        <end position="502"/>
    </location>
</feature>
<comment type="subcellular location">
    <subcellularLocation>
        <location evidence="1">Cytoplasm</location>
        <location evidence="1">Cytoskeleton</location>
    </subcellularLocation>
</comment>
<evidence type="ECO:0000313" key="8">
    <source>
        <dbReference type="EMBL" id="KMZ66747.1"/>
    </source>
</evidence>
<evidence type="ECO:0000256" key="2">
    <source>
        <dbReference type="ARBA" id="ARBA00010337"/>
    </source>
</evidence>
<dbReference type="GO" id="GO:0043015">
    <property type="term" value="F:gamma-tubulin binding"/>
    <property type="evidence" value="ECO:0000318"/>
    <property type="project" value="GO_Central"/>
</dbReference>
<keyword evidence="9" id="KW-1185">Reference proteome</keyword>
<dbReference type="EMBL" id="LFYR01000958">
    <property type="protein sequence ID" value="KMZ66747.1"/>
    <property type="molecule type" value="Genomic_DNA"/>
</dbReference>
<dbReference type="AlphaFoldDB" id="A0A0K9PET3"/>
<evidence type="ECO:0000256" key="5">
    <source>
        <dbReference type="ARBA" id="ARBA00023212"/>
    </source>
</evidence>
<sequence>MDDPKTLDLVKELLQRLISTSRHHTSSAAPPLPPSDLAKSLKYAHRVLSSRMSPSISIDEAAMAESIKRSLARQHRPSDALAFADLYSKLVSLTSSLSSSVSVPPRNRWSFLYLVKCLSNSSSQTPRIFSAGALLPSLPILESSSYSGRSSGGVKKGLGAGGVFTVSKDPENMREIALIEHSDLVSTETTVSESVLVRDVLYVAQGIDGSYVKYDVKINGYDLPPDSGSFKVPRATRTMVRRLCELGWLFRMVKDYVSECTERFPTDEVGTVGQAFCAALQDELTEYYKLLAVLESQTSVPIPKGGRDGKAGNYLSLMRLSIWFAEPIVKMRLMALLVDGCRSLRGGALAGAIHGYAQYGDPLVQEFMSRLLRRVCSPLFEIVRTWVLEGELEDVFGELFIIGQPVKAESLWREGYRIQSSMLPSFISEKLAQRILRTGKSINFLRVCCEDNGWADAATEAAAHVGATTRKGGLGYVETDALEAMAVEAAKRIDKHLMEVMYQRYRFKDHCYAIKQYLLLGQGDFVQYLMDIVGPELSQPANTISSFQLAGLLETAIRASNAQYDDRDILDRLHVKMMEHEDGDQGWDVFSLEYNTHVPLDTVFTASVMKRYFRIFNFLWKLKRVEHALIRVWKTMKPNRIISHIFGNDSATMKFQFISVLRRCQVLWNEMNHFIRNFQDYIMFEVLEISWACFLEEMDASKDLDDLLAAHEKYLSSIALKSLLGERSHGIFKTLFLLFDLILRFQSNTDRWFENIYELQPRGNSKFKKSERLKLGSQVYGGGKALMQIAGDILRKMGEDLDSISKEYSSSLKVFISQLPLQHHVDLKFLLFRLNFTEYYSRFPPGKY</sequence>
<evidence type="ECO:0000259" key="6">
    <source>
        <dbReference type="Pfam" id="PF04130"/>
    </source>
</evidence>
<evidence type="ECO:0000313" key="9">
    <source>
        <dbReference type="Proteomes" id="UP000036987"/>
    </source>
</evidence>
<keyword evidence="5" id="KW-0206">Cytoskeleton</keyword>
<dbReference type="GO" id="GO:0051225">
    <property type="term" value="P:spindle assembly"/>
    <property type="evidence" value="ECO:0000318"/>
    <property type="project" value="GO_Central"/>
</dbReference>
<dbReference type="GO" id="GO:0000922">
    <property type="term" value="C:spindle pole"/>
    <property type="evidence" value="ECO:0007669"/>
    <property type="project" value="InterPro"/>
</dbReference>
<organism evidence="8 9">
    <name type="scientific">Zostera marina</name>
    <name type="common">Eelgrass</name>
    <dbReference type="NCBI Taxonomy" id="29655"/>
    <lineage>
        <taxon>Eukaryota</taxon>
        <taxon>Viridiplantae</taxon>
        <taxon>Streptophyta</taxon>
        <taxon>Embryophyta</taxon>
        <taxon>Tracheophyta</taxon>
        <taxon>Spermatophyta</taxon>
        <taxon>Magnoliopsida</taxon>
        <taxon>Liliopsida</taxon>
        <taxon>Zosteraceae</taxon>
        <taxon>Zostera</taxon>
    </lineage>
</organism>
<evidence type="ECO:0000259" key="7">
    <source>
        <dbReference type="Pfam" id="PF17681"/>
    </source>
</evidence>